<keyword evidence="3" id="KW-0238">DNA-binding</keyword>
<accession>A0A6L7G5N9</accession>
<feature type="domain" description="HTH lysR-type" evidence="5">
    <location>
        <begin position="1"/>
        <end position="59"/>
    </location>
</feature>
<keyword evidence="7" id="KW-1185">Reference proteome</keyword>
<name>A0A6L7G5N9_9RHOB</name>
<dbReference type="Gene3D" id="1.10.10.10">
    <property type="entry name" value="Winged helix-like DNA-binding domain superfamily/Winged helix DNA-binding domain"/>
    <property type="match status" value="1"/>
</dbReference>
<dbReference type="Proteomes" id="UP000477911">
    <property type="component" value="Unassembled WGS sequence"/>
</dbReference>
<keyword evidence="4" id="KW-0804">Transcription</keyword>
<dbReference type="Gene3D" id="3.40.190.290">
    <property type="match status" value="1"/>
</dbReference>
<dbReference type="GO" id="GO:0006351">
    <property type="term" value="P:DNA-templated transcription"/>
    <property type="evidence" value="ECO:0007669"/>
    <property type="project" value="TreeGrafter"/>
</dbReference>
<dbReference type="EMBL" id="WUMU01000018">
    <property type="protein sequence ID" value="MXN19435.1"/>
    <property type="molecule type" value="Genomic_DNA"/>
</dbReference>
<reference evidence="6 7" key="1">
    <citation type="submission" date="2019-12" db="EMBL/GenBank/DDBJ databases">
        <authorList>
            <person name="Li M."/>
        </authorList>
    </citation>
    <scope>NUCLEOTIDE SEQUENCE [LARGE SCALE GENOMIC DNA]</scope>
    <source>
        <strain evidence="6 7">GBMRC 2024</strain>
    </source>
</reference>
<dbReference type="RefSeq" id="WP_160895560.1">
    <property type="nucleotide sequence ID" value="NZ_WUMU01000018.1"/>
</dbReference>
<dbReference type="InterPro" id="IPR058163">
    <property type="entry name" value="LysR-type_TF_proteobact-type"/>
</dbReference>
<dbReference type="PANTHER" id="PTHR30537:SF72">
    <property type="entry name" value="LYSR FAMILY TRANSCRIPTIONAL REGULATOR"/>
    <property type="match status" value="1"/>
</dbReference>
<evidence type="ECO:0000256" key="3">
    <source>
        <dbReference type="ARBA" id="ARBA00023125"/>
    </source>
</evidence>
<dbReference type="CDD" id="cd08472">
    <property type="entry name" value="PBP2_CrgA_like_3"/>
    <property type="match status" value="1"/>
</dbReference>
<evidence type="ECO:0000313" key="7">
    <source>
        <dbReference type="Proteomes" id="UP000477911"/>
    </source>
</evidence>
<dbReference type="AlphaFoldDB" id="A0A6L7G5N9"/>
<dbReference type="SUPFAM" id="SSF53850">
    <property type="entry name" value="Periplasmic binding protein-like II"/>
    <property type="match status" value="1"/>
</dbReference>
<evidence type="ECO:0000313" key="6">
    <source>
        <dbReference type="EMBL" id="MXN19435.1"/>
    </source>
</evidence>
<sequence length="306" mass="33808">MDRLLAMRVFTRVVETGSFARAADQLGLPRSSASKLVRDLEEHLGVLLLHRTTRRVSVTQEGQAYFPTAQRVLHELEQAETALRGRDLKPRGPLRIEVASSFANLMLIPALPDFAARYPDITLSVGISDRSVNIVGEGVDCAIRAGEADVTSFIARRLFAYQTVTFAARSYLERRGVPQTPEALEGHDIVGYFSAASGKPWPLHFARRGRQVTVERFTMAANDGTGHVNMIRAGLGIGQNLREIIAPQLASGELVTILDDWTLPEIPYALIYPSRRLVHDRLRVFIDWTVARFRAPHGPAAAPPAP</sequence>
<dbReference type="Pfam" id="PF00126">
    <property type="entry name" value="HTH_1"/>
    <property type="match status" value="1"/>
</dbReference>
<dbReference type="InterPro" id="IPR036390">
    <property type="entry name" value="WH_DNA-bd_sf"/>
</dbReference>
<comment type="caution">
    <text evidence="6">The sequence shown here is derived from an EMBL/GenBank/DDBJ whole genome shotgun (WGS) entry which is preliminary data.</text>
</comment>
<evidence type="ECO:0000256" key="1">
    <source>
        <dbReference type="ARBA" id="ARBA00009437"/>
    </source>
</evidence>
<dbReference type="PANTHER" id="PTHR30537">
    <property type="entry name" value="HTH-TYPE TRANSCRIPTIONAL REGULATOR"/>
    <property type="match status" value="1"/>
</dbReference>
<dbReference type="FunFam" id="1.10.10.10:FF:000001">
    <property type="entry name" value="LysR family transcriptional regulator"/>
    <property type="match status" value="1"/>
</dbReference>
<dbReference type="PROSITE" id="PS50931">
    <property type="entry name" value="HTH_LYSR"/>
    <property type="match status" value="1"/>
</dbReference>
<dbReference type="SUPFAM" id="SSF46785">
    <property type="entry name" value="Winged helix' DNA-binding domain"/>
    <property type="match status" value="1"/>
</dbReference>
<comment type="similarity">
    <text evidence="1">Belongs to the LysR transcriptional regulatory family.</text>
</comment>
<proteinExistence type="inferred from homology"/>
<dbReference type="Pfam" id="PF03466">
    <property type="entry name" value="LysR_substrate"/>
    <property type="match status" value="1"/>
</dbReference>
<dbReference type="GO" id="GO:0043565">
    <property type="term" value="F:sequence-specific DNA binding"/>
    <property type="evidence" value="ECO:0007669"/>
    <property type="project" value="TreeGrafter"/>
</dbReference>
<dbReference type="InterPro" id="IPR036388">
    <property type="entry name" value="WH-like_DNA-bd_sf"/>
</dbReference>
<keyword evidence="2" id="KW-0805">Transcription regulation</keyword>
<dbReference type="GO" id="GO:0003700">
    <property type="term" value="F:DNA-binding transcription factor activity"/>
    <property type="evidence" value="ECO:0007669"/>
    <property type="project" value="InterPro"/>
</dbReference>
<dbReference type="InterPro" id="IPR000847">
    <property type="entry name" value="LysR_HTH_N"/>
</dbReference>
<evidence type="ECO:0000256" key="2">
    <source>
        <dbReference type="ARBA" id="ARBA00023015"/>
    </source>
</evidence>
<protein>
    <submittedName>
        <fullName evidence="6">LysR family transcriptional regulator</fullName>
    </submittedName>
</protein>
<evidence type="ECO:0000259" key="5">
    <source>
        <dbReference type="PROSITE" id="PS50931"/>
    </source>
</evidence>
<dbReference type="InterPro" id="IPR005119">
    <property type="entry name" value="LysR_subst-bd"/>
</dbReference>
<evidence type="ECO:0000256" key="4">
    <source>
        <dbReference type="ARBA" id="ARBA00023163"/>
    </source>
</evidence>
<organism evidence="6 7">
    <name type="scientific">Pseudooceanicola albus</name>
    <dbReference type="NCBI Taxonomy" id="2692189"/>
    <lineage>
        <taxon>Bacteria</taxon>
        <taxon>Pseudomonadati</taxon>
        <taxon>Pseudomonadota</taxon>
        <taxon>Alphaproteobacteria</taxon>
        <taxon>Rhodobacterales</taxon>
        <taxon>Paracoccaceae</taxon>
        <taxon>Pseudooceanicola</taxon>
    </lineage>
</organism>
<gene>
    <name evidence="6" type="ORF">GR170_16485</name>
</gene>